<accession>H5Y2Q0</accession>
<reference evidence="1 2" key="1">
    <citation type="submission" date="2011-11" db="EMBL/GenBank/DDBJ databases">
        <title>The Noncontiguous Finished genome of Desulfosporosinus youngiae DSM 17734.</title>
        <authorList>
            <consortium name="US DOE Joint Genome Institute (JGI-PGF)"/>
            <person name="Lucas S."/>
            <person name="Han J."/>
            <person name="Lapidus A."/>
            <person name="Cheng J.-F."/>
            <person name="Goodwin L."/>
            <person name="Pitluck S."/>
            <person name="Peters L."/>
            <person name="Ovchinnikova G."/>
            <person name="Lu M."/>
            <person name="Land M.L."/>
            <person name="Hauser L."/>
            <person name="Pester M."/>
            <person name="Spring S."/>
            <person name="Ollivier B."/>
            <person name="Rattei T."/>
            <person name="Klenk H.-P."/>
            <person name="Wagner M."/>
            <person name="Loy A."/>
            <person name="Woyke T.J."/>
        </authorList>
    </citation>
    <scope>NUCLEOTIDE SEQUENCE [LARGE SCALE GENOMIC DNA]</scope>
    <source>
        <strain evidence="1 2">DSM 17734</strain>
    </source>
</reference>
<dbReference type="HOGENOM" id="CLU_2669801_0_0_9"/>
<evidence type="ECO:0000313" key="2">
    <source>
        <dbReference type="Proteomes" id="UP000005104"/>
    </source>
</evidence>
<name>H5Y2Q0_9FIRM</name>
<dbReference type="STRING" id="768710.DesyoDRAFT_1143"/>
<protein>
    <submittedName>
        <fullName evidence="1">Uncharacterized protein</fullName>
    </submittedName>
</protein>
<dbReference type="Proteomes" id="UP000005104">
    <property type="component" value="Chromosome"/>
</dbReference>
<organism evidence="1 2">
    <name type="scientific">Desulfosporosinus youngiae DSM 17734</name>
    <dbReference type="NCBI Taxonomy" id="768710"/>
    <lineage>
        <taxon>Bacteria</taxon>
        <taxon>Bacillati</taxon>
        <taxon>Bacillota</taxon>
        <taxon>Clostridia</taxon>
        <taxon>Eubacteriales</taxon>
        <taxon>Desulfitobacteriaceae</taxon>
        <taxon>Desulfosporosinus</taxon>
    </lineage>
</organism>
<sequence length="79" mass="8930">MICMYRITVGNGHFPLTYECATARDAYGCMETLATGLLHNVPIDMDEIMETIINIKKEFSLGIVTHYYSIEKVENIDPA</sequence>
<dbReference type="eggNOG" id="ENOG502ZVVJ">
    <property type="taxonomic scope" value="Bacteria"/>
</dbReference>
<keyword evidence="2" id="KW-1185">Reference proteome</keyword>
<dbReference type="AlphaFoldDB" id="H5Y2Q0"/>
<gene>
    <name evidence="1" type="ORF">DesyoDRAFT_1143</name>
</gene>
<dbReference type="EMBL" id="CM001441">
    <property type="protein sequence ID" value="EHQ88313.1"/>
    <property type="molecule type" value="Genomic_DNA"/>
</dbReference>
<evidence type="ECO:0000313" key="1">
    <source>
        <dbReference type="EMBL" id="EHQ88313.1"/>
    </source>
</evidence>
<proteinExistence type="predicted"/>